<dbReference type="Proteomes" id="UP001164250">
    <property type="component" value="Chromosome 10"/>
</dbReference>
<accession>A0ACC1AHF6</accession>
<evidence type="ECO:0000313" key="1">
    <source>
        <dbReference type="EMBL" id="KAJ0085882.1"/>
    </source>
</evidence>
<dbReference type="EMBL" id="CM047906">
    <property type="protein sequence ID" value="KAJ0085882.1"/>
    <property type="molecule type" value="Genomic_DNA"/>
</dbReference>
<proteinExistence type="predicted"/>
<keyword evidence="2" id="KW-1185">Reference proteome</keyword>
<gene>
    <name evidence="1" type="ORF">Patl1_08828</name>
</gene>
<sequence length="516" mass="57222">MGKRNSQRKNAAMLDSDDDNSSVSSTSTMRSDLMSVSGTEEVQLEKDSLLDEALDALYEKRGSTREKALSSIIEAFNSNLQHQFVEKKFATLLHQCLGSMKRGSSREIALASHAIGLLALTVGFGDNAREILDESVTPISQALKAGSESLKTAALLECLAIITFVGGNDPEETERSMEIMWQLVHPKLGSNVVAVKPSATVITAMVSAWSFLLATLDGWRLDPKHWQQFISYFSSLLDKNDRSVRIAAGEALALIFEIGSLEKFSAEANGSSDGSGEGYTPLQGLKGKILNQVRNLSMEAGGKGSAKKDLNNQRNLFKDILEFLMDGYCPETSTKIGGESLKTSTWSQLIQLNFLKHFLGGGFVKHMQENEFLHEVLGFTPKQKYLPSAEHHISSSEKRMFRSPNSVVNKARTQLLNKQRMLSEVDLFPINYFASSLTMHALHMVVIHSLIHRLGNLVNVNRDFLILDLWKLRVNYAVLMGCDFSGLVDIMWCYLLVALMGRNIGHYAINMGNEEM</sequence>
<protein>
    <submittedName>
        <fullName evidence="1">Uncharacterized protein</fullName>
    </submittedName>
</protein>
<comment type="caution">
    <text evidence="1">The sequence shown here is derived from an EMBL/GenBank/DDBJ whole genome shotgun (WGS) entry which is preliminary data.</text>
</comment>
<name>A0ACC1AHF6_9ROSI</name>
<organism evidence="1 2">
    <name type="scientific">Pistacia atlantica</name>
    <dbReference type="NCBI Taxonomy" id="434234"/>
    <lineage>
        <taxon>Eukaryota</taxon>
        <taxon>Viridiplantae</taxon>
        <taxon>Streptophyta</taxon>
        <taxon>Embryophyta</taxon>
        <taxon>Tracheophyta</taxon>
        <taxon>Spermatophyta</taxon>
        <taxon>Magnoliopsida</taxon>
        <taxon>eudicotyledons</taxon>
        <taxon>Gunneridae</taxon>
        <taxon>Pentapetalae</taxon>
        <taxon>rosids</taxon>
        <taxon>malvids</taxon>
        <taxon>Sapindales</taxon>
        <taxon>Anacardiaceae</taxon>
        <taxon>Pistacia</taxon>
    </lineage>
</organism>
<reference evidence="2" key="1">
    <citation type="journal article" date="2023" name="G3 (Bethesda)">
        <title>Genome assembly and association tests identify interacting loci associated with vigor, precocity, and sex in interspecific pistachio rootstocks.</title>
        <authorList>
            <person name="Palmer W."/>
            <person name="Jacygrad E."/>
            <person name="Sagayaradj S."/>
            <person name="Cavanaugh K."/>
            <person name="Han R."/>
            <person name="Bertier L."/>
            <person name="Beede B."/>
            <person name="Kafkas S."/>
            <person name="Golino D."/>
            <person name="Preece J."/>
            <person name="Michelmore R."/>
        </authorList>
    </citation>
    <scope>NUCLEOTIDE SEQUENCE [LARGE SCALE GENOMIC DNA]</scope>
</reference>
<evidence type="ECO:0000313" key="2">
    <source>
        <dbReference type="Proteomes" id="UP001164250"/>
    </source>
</evidence>